<dbReference type="GO" id="GO:0046872">
    <property type="term" value="F:metal ion binding"/>
    <property type="evidence" value="ECO:0007669"/>
    <property type="project" value="UniProtKB-KW"/>
</dbReference>
<evidence type="ECO:0000256" key="2">
    <source>
        <dbReference type="ARBA" id="ARBA00007342"/>
    </source>
</evidence>
<evidence type="ECO:0000256" key="3">
    <source>
        <dbReference type="ARBA" id="ARBA00012206"/>
    </source>
</evidence>
<dbReference type="GO" id="GO:0051144">
    <property type="term" value="P:1,2-propanediol catabolic process"/>
    <property type="evidence" value="ECO:0007669"/>
    <property type="project" value="UniProtKB-UniPathway"/>
</dbReference>
<evidence type="ECO:0000256" key="5">
    <source>
        <dbReference type="ARBA" id="ARBA00022679"/>
    </source>
</evidence>
<evidence type="ECO:0000313" key="12">
    <source>
        <dbReference type="Proteomes" id="UP000037175"/>
    </source>
</evidence>
<comment type="catalytic activity">
    <reaction evidence="9 10">
        <text>propanoyl-CoA + phosphate = propanoyl phosphate + CoA</text>
        <dbReference type="Rhea" id="RHEA:28046"/>
        <dbReference type="ChEBI" id="CHEBI:43474"/>
        <dbReference type="ChEBI" id="CHEBI:57287"/>
        <dbReference type="ChEBI" id="CHEBI:57392"/>
        <dbReference type="ChEBI" id="CHEBI:58933"/>
        <dbReference type="EC" id="2.3.1.222"/>
    </reaction>
</comment>
<dbReference type="Pfam" id="PF06130">
    <property type="entry name" value="PTAC"/>
    <property type="match status" value="1"/>
</dbReference>
<dbReference type="InterPro" id="IPR008300">
    <property type="entry name" value="PTAC"/>
</dbReference>
<reference evidence="12" key="1">
    <citation type="submission" date="2015-07" db="EMBL/GenBank/DDBJ databases">
        <title>Complete Genome of Thermincola ferriacetica strain Z-0001T.</title>
        <authorList>
            <person name="Lusk B."/>
            <person name="Badalamenti J.P."/>
            <person name="Parameswaran P."/>
            <person name="Bond D.R."/>
            <person name="Torres C.I."/>
        </authorList>
    </citation>
    <scope>NUCLEOTIDE SEQUENCE [LARGE SCALE GENOMIC DNA]</scope>
    <source>
        <strain evidence="12">Z-0001</strain>
    </source>
</reference>
<dbReference type="GO" id="GO:0016747">
    <property type="term" value="F:acyltransferase activity, transferring groups other than amino-acyl groups"/>
    <property type="evidence" value="ECO:0007669"/>
    <property type="project" value="InterPro"/>
</dbReference>
<evidence type="ECO:0000256" key="10">
    <source>
        <dbReference type="PIRNR" id="PIRNR010130"/>
    </source>
</evidence>
<comment type="cofactor">
    <cofactor evidence="1">
        <name>Zn(2+)</name>
        <dbReference type="ChEBI" id="CHEBI:29105"/>
    </cofactor>
</comment>
<dbReference type="Proteomes" id="UP000037175">
    <property type="component" value="Unassembled WGS sequence"/>
</dbReference>
<evidence type="ECO:0000256" key="6">
    <source>
        <dbReference type="ARBA" id="ARBA00022723"/>
    </source>
</evidence>
<dbReference type="PATRIC" id="fig|281456.6.peg.2766"/>
<evidence type="ECO:0000256" key="7">
    <source>
        <dbReference type="ARBA" id="ARBA00022833"/>
    </source>
</evidence>
<comment type="similarity">
    <text evidence="2 10">Belongs to the PduL family.</text>
</comment>
<keyword evidence="6" id="KW-0479">Metal-binding</keyword>
<proteinExistence type="inferred from homology"/>
<keyword evidence="12" id="KW-1185">Reference proteome</keyword>
<evidence type="ECO:0000313" key="11">
    <source>
        <dbReference type="EMBL" id="KNZ68771.1"/>
    </source>
</evidence>
<dbReference type="PANTHER" id="PTHR39453:SF1">
    <property type="entry name" value="PHOSPHATE PROPANOYLTRANSFERASE"/>
    <property type="match status" value="1"/>
</dbReference>
<evidence type="ECO:0000256" key="4">
    <source>
        <dbReference type="ARBA" id="ARBA00020837"/>
    </source>
</evidence>
<name>A0A0L6VZY8_9FIRM</name>
<comment type="function">
    <text evidence="10">Involved in 1,2-propanediol (1,2-PD) degradation by catalyzing the conversion of propanoyl-CoA to propanoyl-phosphate.</text>
</comment>
<protein>
    <recommendedName>
        <fullName evidence="4 10">Phosphate propanoyltransferase</fullName>
        <ecNumber evidence="3 10">2.3.1.222</ecNumber>
    </recommendedName>
</protein>
<dbReference type="InterPro" id="IPR009010">
    <property type="entry name" value="Asp_de-COase-like_dom_sf"/>
</dbReference>
<evidence type="ECO:0000256" key="1">
    <source>
        <dbReference type="ARBA" id="ARBA00001947"/>
    </source>
</evidence>
<keyword evidence="7" id="KW-0862">Zinc</keyword>
<comment type="caution">
    <text evidence="11">The sequence shown here is derived from an EMBL/GenBank/DDBJ whole genome shotgun (WGS) entry which is preliminary data.</text>
</comment>
<evidence type="ECO:0000256" key="9">
    <source>
        <dbReference type="ARBA" id="ARBA00047589"/>
    </source>
</evidence>
<dbReference type="EMBL" id="LGTE01000022">
    <property type="protein sequence ID" value="KNZ68771.1"/>
    <property type="molecule type" value="Genomic_DNA"/>
</dbReference>
<organism evidence="11 12">
    <name type="scientific">Thermincola ferriacetica</name>
    <dbReference type="NCBI Taxonomy" id="281456"/>
    <lineage>
        <taxon>Bacteria</taxon>
        <taxon>Bacillati</taxon>
        <taxon>Bacillota</taxon>
        <taxon>Clostridia</taxon>
        <taxon>Eubacteriales</taxon>
        <taxon>Thermincolaceae</taxon>
        <taxon>Thermincola</taxon>
    </lineage>
</organism>
<dbReference type="SUPFAM" id="SSF50692">
    <property type="entry name" value="ADC-like"/>
    <property type="match status" value="1"/>
</dbReference>
<dbReference type="RefSeq" id="WP_013118973.1">
    <property type="nucleotide sequence ID" value="NZ_LGTE01000022.1"/>
</dbReference>
<evidence type="ECO:0000256" key="8">
    <source>
        <dbReference type="ARBA" id="ARBA00023315"/>
    </source>
</evidence>
<dbReference type="PIRSF" id="PIRSF010130">
    <property type="entry name" value="PduL"/>
    <property type="match status" value="1"/>
</dbReference>
<dbReference type="EC" id="2.3.1.222" evidence="3 10"/>
<keyword evidence="5 10" id="KW-0808">Transferase</keyword>
<dbReference type="NCBIfam" id="NF011652">
    <property type="entry name" value="PRK15070.1"/>
    <property type="match status" value="1"/>
</dbReference>
<dbReference type="AlphaFoldDB" id="A0A0L6VZY8"/>
<dbReference type="UniPathway" id="UPA00621"/>
<keyword evidence="8 10" id="KW-0012">Acyltransferase</keyword>
<dbReference type="PANTHER" id="PTHR39453">
    <property type="entry name" value="PHOSPHATE PROPANOYLTRANSFERASE"/>
    <property type="match status" value="1"/>
</dbReference>
<sequence>MDREELVSIITEQVISQLQQMAKVAPADHRNKKIPLGISNRHVHISAEDLATLFGKGAQLTKLRDLSQPGQFVSEQMVTLVGPKGVIEKVRVLGPVRKKTQVEISISDCFKLGVKAPIRDSGDLEGSAPITVVGPVGSVTLPEGCIIAARHIHLHPADAEIFGLKDGDRVNVKCSGPRGIIFTEVLARVNENYRLEMHLDVDEANAASLRNGDLLEIV</sequence>
<accession>A0A0L6VZY8</accession>
<gene>
    <name evidence="11" type="ORF">Tfer_2650</name>
</gene>
<comment type="pathway">
    <text evidence="10">Polyol metabolism; 1,2-propanediol degradation.</text>
</comment>